<keyword evidence="7 9" id="KW-0862">Zinc</keyword>
<dbReference type="PANTHER" id="PTHR28570">
    <property type="entry name" value="ASPARTYL AMINOPEPTIDASE"/>
    <property type="match status" value="1"/>
</dbReference>
<evidence type="ECO:0000256" key="9">
    <source>
        <dbReference type="RuleBase" id="RU004386"/>
    </source>
</evidence>
<keyword evidence="8 9" id="KW-0482">Metalloprotease</keyword>
<accession>A0A660S9I1</accession>
<dbReference type="AlphaFoldDB" id="A0A660S9I1"/>
<dbReference type="GO" id="GO:0008237">
    <property type="term" value="F:metallopeptidase activity"/>
    <property type="evidence" value="ECO:0007669"/>
    <property type="project" value="UniProtKB-KW"/>
</dbReference>
<protein>
    <recommendedName>
        <fullName evidence="10">M18 family aminopeptidase</fullName>
        <ecNumber evidence="10">3.4.11.-</ecNumber>
    </recommendedName>
</protein>
<dbReference type="SUPFAM" id="SSF53187">
    <property type="entry name" value="Zn-dependent exopeptidases"/>
    <property type="match status" value="1"/>
</dbReference>
<comment type="caution">
    <text evidence="11">The sequence shown here is derived from an EMBL/GenBank/DDBJ whole genome shotgun (WGS) entry which is preliminary data.</text>
</comment>
<dbReference type="PRINTS" id="PR00932">
    <property type="entry name" value="AMINO1PTASE"/>
</dbReference>
<evidence type="ECO:0000256" key="1">
    <source>
        <dbReference type="ARBA" id="ARBA00001947"/>
    </source>
</evidence>
<evidence type="ECO:0000256" key="6">
    <source>
        <dbReference type="ARBA" id="ARBA00022801"/>
    </source>
</evidence>
<dbReference type="FunFam" id="2.30.250.10:FF:000006">
    <property type="entry name" value="Probable M18 family aminopeptidase 1"/>
    <property type="match status" value="1"/>
</dbReference>
<dbReference type="NCBIfam" id="NF002600">
    <property type="entry name" value="PRK02256.1"/>
    <property type="match status" value="1"/>
</dbReference>
<name>A0A660S9I1_UNCT6</name>
<dbReference type="Proteomes" id="UP000282321">
    <property type="component" value="Unassembled WGS sequence"/>
</dbReference>
<dbReference type="EMBL" id="QNBC01000031">
    <property type="protein sequence ID" value="RKX66849.1"/>
    <property type="molecule type" value="Genomic_DNA"/>
</dbReference>
<dbReference type="GO" id="GO:0005737">
    <property type="term" value="C:cytoplasm"/>
    <property type="evidence" value="ECO:0007669"/>
    <property type="project" value="UniProtKB-ARBA"/>
</dbReference>
<reference evidence="11 12" key="1">
    <citation type="submission" date="2018-06" db="EMBL/GenBank/DDBJ databases">
        <title>Extensive metabolic versatility and redundancy in microbially diverse, dynamic hydrothermal sediments.</title>
        <authorList>
            <person name="Dombrowski N."/>
            <person name="Teske A."/>
            <person name="Baker B.J."/>
        </authorList>
    </citation>
    <scope>NUCLEOTIDE SEQUENCE [LARGE SCALE GENOMIC DNA]</scope>
    <source>
        <strain evidence="11">B35_G9</strain>
    </source>
</reference>
<comment type="similarity">
    <text evidence="2 9">Belongs to the peptidase M18 family.</text>
</comment>
<sequence length="463" mass="51676">MAKKKDEKNKLVYEKKNGWLKMPKKEVAVLEKFNKNYIDFLSKCKTERETVEFAVAEAKKKGFKEGKGDKFYILNRGKSVCFIVKGKEPIEKGVRIIGSHIDSPRIDLKQNPLYEDTELALFKTHYYGGIKKYQWVTIPLAIHGVIVKENGEKVNIVFGEDDKDPVLTITDILPHLAYKIQMTKKMYEAIPGENLNILVGSKPIEDKDEKNKIKAAILALLNKKYGIVEEDFLSAELEIVPAGRARELGIDGSMILGYGHDDRVCAYTSLQALFDAKKPAYTTIIYFADKEEIGSDGNTGAKSKFIEDVILKAIKNEGKEPTYEMLRTVINNSQGLSSDVNAAVDPTYKSVNEMNNACKLNYGIALTKYTGSGGKYSANDCHAEFFGKIRAMFNKRGVIWQTGELGKVDEGGGGTIAKYMAEIGVETLDCGTPVLSMHAPNEVVSKLDVYETYKGYLAFIEEK</sequence>
<dbReference type="Gene3D" id="2.30.250.10">
    <property type="entry name" value="Aminopeptidase i, Domain 2"/>
    <property type="match status" value="1"/>
</dbReference>
<dbReference type="EC" id="3.4.11.-" evidence="10"/>
<dbReference type="Gene3D" id="3.40.630.10">
    <property type="entry name" value="Zn peptidases"/>
    <property type="match status" value="1"/>
</dbReference>
<gene>
    <name evidence="11" type="ORF">DRP44_03265</name>
</gene>
<dbReference type="SUPFAM" id="SSF101821">
    <property type="entry name" value="Aminopeptidase/glucanase lid domain"/>
    <property type="match status" value="1"/>
</dbReference>
<keyword evidence="4 9" id="KW-0645">Protease</keyword>
<evidence type="ECO:0000256" key="8">
    <source>
        <dbReference type="ARBA" id="ARBA00023049"/>
    </source>
</evidence>
<dbReference type="PANTHER" id="PTHR28570:SF2">
    <property type="entry name" value="M18 FAMILY AMINOPEPTIDASE 1-RELATED"/>
    <property type="match status" value="1"/>
</dbReference>
<evidence type="ECO:0000313" key="12">
    <source>
        <dbReference type="Proteomes" id="UP000282321"/>
    </source>
</evidence>
<dbReference type="GO" id="GO:0004177">
    <property type="term" value="F:aminopeptidase activity"/>
    <property type="evidence" value="ECO:0007669"/>
    <property type="project" value="UniProtKB-KW"/>
</dbReference>
<dbReference type="GO" id="GO:0006508">
    <property type="term" value="P:proteolysis"/>
    <property type="evidence" value="ECO:0007669"/>
    <property type="project" value="UniProtKB-KW"/>
</dbReference>
<dbReference type="Pfam" id="PF02127">
    <property type="entry name" value="Peptidase_M18"/>
    <property type="match status" value="1"/>
</dbReference>
<dbReference type="InterPro" id="IPR001948">
    <property type="entry name" value="Peptidase_M18"/>
</dbReference>
<proteinExistence type="inferred from homology"/>
<dbReference type="GO" id="GO:0008270">
    <property type="term" value="F:zinc ion binding"/>
    <property type="evidence" value="ECO:0007669"/>
    <property type="project" value="InterPro"/>
</dbReference>
<evidence type="ECO:0000256" key="3">
    <source>
        <dbReference type="ARBA" id="ARBA00022438"/>
    </source>
</evidence>
<evidence type="ECO:0000256" key="2">
    <source>
        <dbReference type="ARBA" id="ARBA00008290"/>
    </source>
</evidence>
<comment type="cofactor">
    <cofactor evidence="1 10">
        <name>Zn(2+)</name>
        <dbReference type="ChEBI" id="CHEBI:29105"/>
    </cofactor>
</comment>
<keyword evidence="6 9" id="KW-0378">Hydrolase</keyword>
<evidence type="ECO:0000256" key="5">
    <source>
        <dbReference type="ARBA" id="ARBA00022723"/>
    </source>
</evidence>
<dbReference type="InterPro" id="IPR023358">
    <property type="entry name" value="Peptidase_M18_dom2"/>
</dbReference>
<evidence type="ECO:0000256" key="4">
    <source>
        <dbReference type="ARBA" id="ARBA00022670"/>
    </source>
</evidence>
<evidence type="ECO:0000256" key="7">
    <source>
        <dbReference type="ARBA" id="ARBA00022833"/>
    </source>
</evidence>
<keyword evidence="5 9" id="KW-0479">Metal-binding</keyword>
<evidence type="ECO:0000256" key="10">
    <source>
        <dbReference type="RuleBase" id="RU004387"/>
    </source>
</evidence>
<keyword evidence="3 9" id="KW-0031">Aminopeptidase</keyword>
<organism evidence="11 12">
    <name type="scientific">candidate division TA06 bacterium</name>
    <dbReference type="NCBI Taxonomy" id="2250710"/>
    <lineage>
        <taxon>Bacteria</taxon>
        <taxon>Bacteria division TA06</taxon>
    </lineage>
</organism>
<evidence type="ECO:0000313" key="11">
    <source>
        <dbReference type="EMBL" id="RKX66849.1"/>
    </source>
</evidence>